<comment type="caution">
    <text evidence="10">The sequence shown here is derived from an EMBL/GenBank/DDBJ whole genome shotgun (WGS) entry which is preliminary data.</text>
</comment>
<protein>
    <submittedName>
        <fullName evidence="10">Uncharacterized protein</fullName>
    </submittedName>
</protein>
<dbReference type="PANTHER" id="PTHR11893:SF36">
    <property type="entry name" value="INNEXIN-5"/>
    <property type="match status" value="1"/>
</dbReference>
<comment type="subcellular location">
    <subcellularLocation>
        <location evidence="1">Cell membrane</location>
        <topology evidence="1">Multi-pass membrane protein</topology>
    </subcellularLocation>
</comment>
<evidence type="ECO:0000256" key="2">
    <source>
        <dbReference type="ARBA" id="ARBA00022448"/>
    </source>
</evidence>
<gene>
    <name evidence="10" type="ORF">XAT740_LOCUS46896</name>
</gene>
<keyword evidence="6" id="KW-0406">Ion transport</keyword>
<keyword evidence="8" id="KW-0407">Ion channel</keyword>
<evidence type="ECO:0000256" key="8">
    <source>
        <dbReference type="ARBA" id="ARBA00023303"/>
    </source>
</evidence>
<evidence type="ECO:0000313" key="11">
    <source>
        <dbReference type="Proteomes" id="UP000663828"/>
    </source>
</evidence>
<dbReference type="AlphaFoldDB" id="A0A816A7W0"/>
<organism evidence="10 11">
    <name type="scientific">Adineta ricciae</name>
    <name type="common">Rotifer</name>
    <dbReference type="NCBI Taxonomy" id="249248"/>
    <lineage>
        <taxon>Eukaryota</taxon>
        <taxon>Metazoa</taxon>
        <taxon>Spiralia</taxon>
        <taxon>Gnathifera</taxon>
        <taxon>Rotifera</taxon>
        <taxon>Eurotatoria</taxon>
        <taxon>Bdelloidea</taxon>
        <taxon>Adinetida</taxon>
        <taxon>Adinetidae</taxon>
        <taxon>Adineta</taxon>
    </lineage>
</organism>
<evidence type="ECO:0000256" key="6">
    <source>
        <dbReference type="ARBA" id="ARBA00023065"/>
    </source>
</evidence>
<evidence type="ECO:0000256" key="3">
    <source>
        <dbReference type="ARBA" id="ARBA00022475"/>
    </source>
</evidence>
<evidence type="ECO:0000256" key="4">
    <source>
        <dbReference type="ARBA" id="ARBA00022692"/>
    </source>
</evidence>
<dbReference type="Pfam" id="PF00876">
    <property type="entry name" value="Innexin"/>
    <property type="match status" value="1"/>
</dbReference>
<dbReference type="InterPro" id="IPR000990">
    <property type="entry name" value="Innexin"/>
</dbReference>
<reference evidence="10" key="1">
    <citation type="submission" date="2021-02" db="EMBL/GenBank/DDBJ databases">
        <authorList>
            <person name="Nowell W R."/>
        </authorList>
    </citation>
    <scope>NUCLEOTIDE SEQUENCE</scope>
</reference>
<keyword evidence="2" id="KW-0813">Transport</keyword>
<keyword evidence="4 9" id="KW-0812">Transmembrane</keyword>
<evidence type="ECO:0000256" key="9">
    <source>
        <dbReference type="SAM" id="Phobius"/>
    </source>
</evidence>
<evidence type="ECO:0000256" key="1">
    <source>
        <dbReference type="ARBA" id="ARBA00004651"/>
    </source>
</evidence>
<accession>A0A816A7W0</accession>
<dbReference type="PANTHER" id="PTHR11893">
    <property type="entry name" value="INNEXIN"/>
    <property type="match status" value="1"/>
</dbReference>
<evidence type="ECO:0000256" key="5">
    <source>
        <dbReference type="ARBA" id="ARBA00022989"/>
    </source>
</evidence>
<sequence>MDNLLISEDLYGRNLNHFEDDDFIDRLNNRYTIMALMLCIFIITGSLYVGDPINCWTP</sequence>
<keyword evidence="5 9" id="KW-1133">Transmembrane helix</keyword>
<feature type="non-terminal residue" evidence="10">
    <location>
        <position position="58"/>
    </location>
</feature>
<proteinExistence type="predicted"/>
<feature type="transmembrane region" description="Helical" evidence="9">
    <location>
        <begin position="31"/>
        <end position="49"/>
    </location>
</feature>
<dbReference type="GO" id="GO:0005886">
    <property type="term" value="C:plasma membrane"/>
    <property type="evidence" value="ECO:0007669"/>
    <property type="project" value="UniProtKB-SubCell"/>
</dbReference>
<keyword evidence="3" id="KW-1003">Cell membrane</keyword>
<keyword evidence="7 9" id="KW-0472">Membrane</keyword>
<dbReference type="GO" id="GO:0034220">
    <property type="term" value="P:monoatomic ion transmembrane transport"/>
    <property type="evidence" value="ECO:0007669"/>
    <property type="project" value="UniProtKB-KW"/>
</dbReference>
<dbReference type="EMBL" id="CAJNOR010006394">
    <property type="protein sequence ID" value="CAF1594135.1"/>
    <property type="molecule type" value="Genomic_DNA"/>
</dbReference>
<evidence type="ECO:0000313" key="10">
    <source>
        <dbReference type="EMBL" id="CAF1594135.1"/>
    </source>
</evidence>
<name>A0A816A7W0_ADIRI</name>
<dbReference type="Proteomes" id="UP000663828">
    <property type="component" value="Unassembled WGS sequence"/>
</dbReference>
<evidence type="ECO:0000256" key="7">
    <source>
        <dbReference type="ARBA" id="ARBA00023136"/>
    </source>
</evidence>
<keyword evidence="11" id="KW-1185">Reference proteome</keyword>